<dbReference type="Proteomes" id="UP000182517">
    <property type="component" value="Chromosome"/>
</dbReference>
<dbReference type="KEGG" id="pef:A7E78_01515"/>
<organism evidence="2 3">
    <name type="scientific">Syntrophotalea acetylenivorans</name>
    <dbReference type="NCBI Taxonomy" id="1842532"/>
    <lineage>
        <taxon>Bacteria</taxon>
        <taxon>Pseudomonadati</taxon>
        <taxon>Thermodesulfobacteriota</taxon>
        <taxon>Desulfuromonadia</taxon>
        <taxon>Desulfuromonadales</taxon>
        <taxon>Syntrophotaleaceae</taxon>
        <taxon>Syntrophotalea</taxon>
    </lineage>
</organism>
<dbReference type="InterPro" id="IPR000182">
    <property type="entry name" value="GNAT_dom"/>
</dbReference>
<accession>A0A1L3GL38</accession>
<sequence>MVWHKSKLNSRCPEIEFIAVDKKFQGIGIGSKLIESVTKHEAVIGATLMTKTSNPLAKNIYEKKYNAIISYEFLLFGKKYWYLTWKPSI</sequence>
<evidence type="ECO:0000259" key="1">
    <source>
        <dbReference type="PROSITE" id="PS51186"/>
    </source>
</evidence>
<evidence type="ECO:0000313" key="3">
    <source>
        <dbReference type="Proteomes" id="UP000182517"/>
    </source>
</evidence>
<evidence type="ECO:0000313" key="2">
    <source>
        <dbReference type="EMBL" id="APG26653.1"/>
    </source>
</evidence>
<dbReference type="CDD" id="cd04301">
    <property type="entry name" value="NAT_SF"/>
    <property type="match status" value="1"/>
</dbReference>
<keyword evidence="3" id="KW-1185">Reference proteome</keyword>
<dbReference type="SUPFAM" id="SSF55729">
    <property type="entry name" value="Acyl-CoA N-acyltransferases (Nat)"/>
    <property type="match status" value="1"/>
</dbReference>
<dbReference type="EMBL" id="CP015519">
    <property type="protein sequence ID" value="APG26653.1"/>
    <property type="molecule type" value="Genomic_DNA"/>
</dbReference>
<proteinExistence type="predicted"/>
<dbReference type="InterPro" id="IPR016181">
    <property type="entry name" value="Acyl_CoA_acyltransferase"/>
</dbReference>
<dbReference type="Pfam" id="PF13508">
    <property type="entry name" value="Acetyltransf_7"/>
    <property type="match status" value="1"/>
</dbReference>
<dbReference type="PROSITE" id="PS51186">
    <property type="entry name" value="GNAT"/>
    <property type="match status" value="1"/>
</dbReference>
<dbReference type="AlphaFoldDB" id="A0A1L3GL38"/>
<dbReference type="Gene3D" id="3.40.630.30">
    <property type="match status" value="1"/>
</dbReference>
<reference evidence="2 3" key="1">
    <citation type="journal article" date="2017" name="Genome Announc.">
        <title>Complete Genome Sequences of Two Acetylene-Fermenting Pelobacter acetylenicus Strains.</title>
        <authorList>
            <person name="Sutton J.M."/>
            <person name="Baesman S.M."/>
            <person name="Fierst J.L."/>
            <person name="Poret-Peterson A.T."/>
            <person name="Oremland R.S."/>
            <person name="Dunlap D.S."/>
            <person name="Akob D.M."/>
        </authorList>
    </citation>
    <scope>NUCLEOTIDE SEQUENCE [LARGE SCALE GENOMIC DNA]</scope>
    <source>
        <strain evidence="2 3">SFB93</strain>
    </source>
</reference>
<feature type="domain" description="N-acetyltransferase" evidence="1">
    <location>
        <begin position="1"/>
        <end position="89"/>
    </location>
</feature>
<gene>
    <name evidence="2" type="ORF">A7E78_01515</name>
</gene>
<protein>
    <recommendedName>
        <fullName evidence="1">N-acetyltransferase domain-containing protein</fullName>
    </recommendedName>
</protein>
<name>A0A1L3GL38_9BACT</name>
<dbReference type="STRING" id="1842532.A7E78_01515"/>
<dbReference type="GO" id="GO:0016747">
    <property type="term" value="F:acyltransferase activity, transferring groups other than amino-acyl groups"/>
    <property type="evidence" value="ECO:0007669"/>
    <property type="project" value="InterPro"/>
</dbReference>